<dbReference type="Proteomes" id="UP000288805">
    <property type="component" value="Unassembled WGS sequence"/>
</dbReference>
<dbReference type="PANTHER" id="PTHR36617">
    <property type="entry name" value="PROTEIN, PUTATIVE-RELATED"/>
    <property type="match status" value="1"/>
</dbReference>
<evidence type="ECO:0000313" key="2">
    <source>
        <dbReference type="Proteomes" id="UP000288805"/>
    </source>
</evidence>
<gene>
    <name evidence="1" type="ORF">CK203_055439</name>
</gene>
<protein>
    <submittedName>
        <fullName evidence="1">Uncharacterized protein</fullName>
    </submittedName>
</protein>
<evidence type="ECO:0000313" key="1">
    <source>
        <dbReference type="EMBL" id="RVW72318.1"/>
    </source>
</evidence>
<dbReference type="AlphaFoldDB" id="A0A438GJC2"/>
<sequence length="238" mass="27398">MDVSHLLFSNRILVFCEPSPNQLTHLSWVLIWFEVMLGLRINLEKSELLLVGRVENIRELAQEFGCKVGVFPSTYLGLPLGALFKSMVVWDSVEERFQKRLALLERVINWAKVGVNSKRLPLERRGPLEETSLVISGKYGEEEGGWCTREVGEVYGVGLWKAIRKEGDMLSCRVALLVGNGRRVRFWKDKWCGDEPLCIPFPSLFIVSSSKEAWVEEFWNHSSKGWCWAPHFSRRINN</sequence>
<dbReference type="EMBL" id="QGNW01000417">
    <property type="protein sequence ID" value="RVW72318.1"/>
    <property type="molecule type" value="Genomic_DNA"/>
</dbReference>
<comment type="caution">
    <text evidence="1">The sequence shown here is derived from an EMBL/GenBank/DDBJ whole genome shotgun (WGS) entry which is preliminary data.</text>
</comment>
<accession>A0A438GJC2</accession>
<reference evidence="1 2" key="1">
    <citation type="journal article" date="2018" name="PLoS Genet.">
        <title>Population sequencing reveals clonal diversity and ancestral inbreeding in the grapevine cultivar Chardonnay.</title>
        <authorList>
            <person name="Roach M.J."/>
            <person name="Johnson D.L."/>
            <person name="Bohlmann J."/>
            <person name="van Vuuren H.J."/>
            <person name="Jones S.J."/>
            <person name="Pretorius I.S."/>
            <person name="Schmidt S.A."/>
            <person name="Borneman A.R."/>
        </authorList>
    </citation>
    <scope>NUCLEOTIDE SEQUENCE [LARGE SCALE GENOMIC DNA]</scope>
    <source>
        <strain evidence="2">cv. Chardonnay</strain>
        <tissue evidence="1">Leaf</tissue>
    </source>
</reference>
<proteinExistence type="predicted"/>
<name>A0A438GJC2_VITVI</name>
<dbReference type="PANTHER" id="PTHR36617:SF16">
    <property type="entry name" value="OS04G0516500 PROTEIN"/>
    <property type="match status" value="1"/>
</dbReference>
<organism evidence="1 2">
    <name type="scientific">Vitis vinifera</name>
    <name type="common">Grape</name>
    <dbReference type="NCBI Taxonomy" id="29760"/>
    <lineage>
        <taxon>Eukaryota</taxon>
        <taxon>Viridiplantae</taxon>
        <taxon>Streptophyta</taxon>
        <taxon>Embryophyta</taxon>
        <taxon>Tracheophyta</taxon>
        <taxon>Spermatophyta</taxon>
        <taxon>Magnoliopsida</taxon>
        <taxon>eudicotyledons</taxon>
        <taxon>Gunneridae</taxon>
        <taxon>Pentapetalae</taxon>
        <taxon>rosids</taxon>
        <taxon>Vitales</taxon>
        <taxon>Vitaceae</taxon>
        <taxon>Viteae</taxon>
        <taxon>Vitis</taxon>
    </lineage>
</organism>